<dbReference type="Proteomes" id="UP000824024">
    <property type="component" value="Unassembled WGS sequence"/>
</dbReference>
<evidence type="ECO:0000313" key="6">
    <source>
        <dbReference type="Proteomes" id="UP000824024"/>
    </source>
</evidence>
<dbReference type="Pfam" id="PF00294">
    <property type="entry name" value="PfkB"/>
    <property type="match status" value="1"/>
</dbReference>
<sequence length="372" mass="41185">MKKKAVIAGHICIDITPIFPESAVGSVQRLLEPGKLVQVGAADMHTGGAVANTGIAMKLMGIDVKLAGKIGADPFGSNILSILKKYDAQKDMIVDEQASTSYSIVLAVPGTDRIFLHNPGANDSFCKNDLDPDKLSDVQLFHFGYPPLMRKMYENDGEELVGMFREIHGRGIITSLDFAAVDPESEAGKQDWEKILRRVLAYVDFFVPSMEELSFMVDRKLYQEWQERAAGRDIAEVIRKEEIYHLGELLTEMGASNMLIKCGSCGFYYHMADSKKLAPVEKRMGRSLEDWYEKEGFEPCYRPERVLSGTGAGDTMIAAFLAALLQDYSLKDTLHLASAAGAACVENIDALSGVRPLEELMERIRQGWEKSS</sequence>
<dbReference type="EMBL" id="DXCH01000051">
    <property type="protein sequence ID" value="HIZ06683.1"/>
    <property type="molecule type" value="Genomic_DNA"/>
</dbReference>
<evidence type="ECO:0000313" key="5">
    <source>
        <dbReference type="EMBL" id="HIZ06683.1"/>
    </source>
</evidence>
<protein>
    <submittedName>
        <fullName evidence="5">Carbohydrate kinase family protein</fullName>
    </submittedName>
</protein>
<dbReference type="InterPro" id="IPR011611">
    <property type="entry name" value="PfkB_dom"/>
</dbReference>
<comment type="caution">
    <text evidence="5">The sequence shown here is derived from an EMBL/GenBank/DDBJ whole genome shotgun (WGS) entry which is preliminary data.</text>
</comment>
<dbReference type="PANTHER" id="PTHR43085">
    <property type="entry name" value="HEXOKINASE FAMILY MEMBER"/>
    <property type="match status" value="1"/>
</dbReference>
<gene>
    <name evidence="5" type="ORF">IAA08_01965</name>
</gene>
<name>A0A9D2D171_9FIRM</name>
<organism evidence="5 6">
    <name type="scientific">Candidatus Eubacterium avistercoris</name>
    <dbReference type="NCBI Taxonomy" id="2838567"/>
    <lineage>
        <taxon>Bacteria</taxon>
        <taxon>Bacillati</taxon>
        <taxon>Bacillota</taxon>
        <taxon>Clostridia</taxon>
        <taxon>Eubacteriales</taxon>
        <taxon>Eubacteriaceae</taxon>
        <taxon>Eubacterium</taxon>
    </lineage>
</organism>
<evidence type="ECO:0000259" key="4">
    <source>
        <dbReference type="Pfam" id="PF00294"/>
    </source>
</evidence>
<dbReference type="SUPFAM" id="SSF53613">
    <property type="entry name" value="Ribokinase-like"/>
    <property type="match status" value="1"/>
</dbReference>
<dbReference type="PANTHER" id="PTHR43085:SF57">
    <property type="entry name" value="CARBOHYDRATE KINASE PFKB DOMAIN-CONTAINING PROTEIN"/>
    <property type="match status" value="1"/>
</dbReference>
<dbReference type="Gene3D" id="3.40.1190.20">
    <property type="match status" value="1"/>
</dbReference>
<keyword evidence="3 5" id="KW-0418">Kinase</keyword>
<reference evidence="5" key="2">
    <citation type="submission" date="2021-04" db="EMBL/GenBank/DDBJ databases">
        <authorList>
            <person name="Gilroy R."/>
        </authorList>
    </citation>
    <scope>NUCLEOTIDE SEQUENCE</scope>
    <source>
        <strain evidence="5">CHK192-9172</strain>
    </source>
</reference>
<proteinExistence type="inferred from homology"/>
<reference evidence="5" key="1">
    <citation type="journal article" date="2021" name="PeerJ">
        <title>Extensive microbial diversity within the chicken gut microbiome revealed by metagenomics and culture.</title>
        <authorList>
            <person name="Gilroy R."/>
            <person name="Ravi A."/>
            <person name="Getino M."/>
            <person name="Pursley I."/>
            <person name="Horton D.L."/>
            <person name="Alikhan N.F."/>
            <person name="Baker D."/>
            <person name="Gharbi K."/>
            <person name="Hall N."/>
            <person name="Watson M."/>
            <person name="Adriaenssens E.M."/>
            <person name="Foster-Nyarko E."/>
            <person name="Jarju S."/>
            <person name="Secka A."/>
            <person name="Antonio M."/>
            <person name="Oren A."/>
            <person name="Chaudhuri R.R."/>
            <person name="La Ragione R."/>
            <person name="Hildebrand F."/>
            <person name="Pallen M.J."/>
        </authorList>
    </citation>
    <scope>NUCLEOTIDE SEQUENCE</scope>
    <source>
        <strain evidence="5">CHK192-9172</strain>
    </source>
</reference>
<evidence type="ECO:0000256" key="2">
    <source>
        <dbReference type="ARBA" id="ARBA00022679"/>
    </source>
</evidence>
<dbReference type="GO" id="GO:0016301">
    <property type="term" value="F:kinase activity"/>
    <property type="evidence" value="ECO:0007669"/>
    <property type="project" value="UniProtKB-KW"/>
</dbReference>
<accession>A0A9D2D171</accession>
<evidence type="ECO:0000256" key="3">
    <source>
        <dbReference type="ARBA" id="ARBA00022777"/>
    </source>
</evidence>
<dbReference type="InterPro" id="IPR050306">
    <property type="entry name" value="PfkB_Carbo_kinase"/>
</dbReference>
<comment type="similarity">
    <text evidence="1">Belongs to the carbohydrate kinase PfkB family.</text>
</comment>
<dbReference type="InterPro" id="IPR029056">
    <property type="entry name" value="Ribokinase-like"/>
</dbReference>
<keyword evidence="2" id="KW-0808">Transferase</keyword>
<feature type="domain" description="Carbohydrate kinase PfkB" evidence="4">
    <location>
        <begin position="22"/>
        <end position="349"/>
    </location>
</feature>
<dbReference type="AlphaFoldDB" id="A0A9D2D171"/>
<evidence type="ECO:0000256" key="1">
    <source>
        <dbReference type="ARBA" id="ARBA00010688"/>
    </source>
</evidence>